<dbReference type="GO" id="GO:0046872">
    <property type="term" value="F:metal ion binding"/>
    <property type="evidence" value="ECO:0007669"/>
    <property type="project" value="UniProtKB-KW"/>
</dbReference>
<proteinExistence type="inferred from homology"/>
<dbReference type="InterPro" id="IPR001055">
    <property type="entry name" value="Adrenodoxin-like"/>
</dbReference>
<keyword evidence="9" id="KW-1185">Reference proteome</keyword>
<dbReference type="Pfam" id="PF00111">
    <property type="entry name" value="Fer2"/>
    <property type="match status" value="1"/>
</dbReference>
<keyword evidence="5" id="KW-0411">Iron-sulfur</keyword>
<keyword evidence="2" id="KW-0001">2Fe-2S</keyword>
<evidence type="ECO:0000313" key="9">
    <source>
        <dbReference type="Proteomes" id="UP000886998"/>
    </source>
</evidence>
<evidence type="ECO:0000256" key="3">
    <source>
        <dbReference type="ARBA" id="ARBA00022723"/>
    </source>
</evidence>
<dbReference type="InterPro" id="IPR012675">
    <property type="entry name" value="Beta-grasp_dom_sf"/>
</dbReference>
<organism evidence="8 9">
    <name type="scientific">Trichonephila inaurata madagascariensis</name>
    <dbReference type="NCBI Taxonomy" id="2747483"/>
    <lineage>
        <taxon>Eukaryota</taxon>
        <taxon>Metazoa</taxon>
        <taxon>Ecdysozoa</taxon>
        <taxon>Arthropoda</taxon>
        <taxon>Chelicerata</taxon>
        <taxon>Arachnida</taxon>
        <taxon>Araneae</taxon>
        <taxon>Araneomorphae</taxon>
        <taxon>Entelegynae</taxon>
        <taxon>Araneoidea</taxon>
        <taxon>Nephilidae</taxon>
        <taxon>Trichonephila</taxon>
        <taxon>Trichonephila inaurata</taxon>
    </lineage>
</organism>
<evidence type="ECO:0000256" key="2">
    <source>
        <dbReference type="ARBA" id="ARBA00022714"/>
    </source>
</evidence>
<protein>
    <submittedName>
        <fullName evidence="8">Adrenodoxin-like protein 1, mitochondrial</fullName>
    </submittedName>
</protein>
<feature type="domain" description="2Fe-2S ferredoxin-type" evidence="7">
    <location>
        <begin position="58"/>
        <end position="137"/>
    </location>
</feature>
<dbReference type="GO" id="GO:0051537">
    <property type="term" value="F:2 iron, 2 sulfur cluster binding"/>
    <property type="evidence" value="ECO:0007669"/>
    <property type="project" value="UniProtKB-KW"/>
</dbReference>
<keyword evidence="3" id="KW-0479">Metal-binding</keyword>
<name>A0A8X6YWL6_9ARAC</name>
<dbReference type="GO" id="GO:0005739">
    <property type="term" value="C:mitochondrion"/>
    <property type="evidence" value="ECO:0007669"/>
    <property type="project" value="TreeGrafter"/>
</dbReference>
<evidence type="ECO:0000259" key="7">
    <source>
        <dbReference type="Pfam" id="PF00111"/>
    </source>
</evidence>
<sequence length="159" mass="17634">YRNLFTRNQYPAVNLQNINSRVSNTVLDNKARWFSTAGISMAEEKSKKVKISFVVSKTGEKVNVEGEIGQNVHKVALANDVGMLGSCGGYVSCTVCHVYVDDKSKEMLSKATTEEHDLLDRALYLQENSRLSCQCILNKNLEGAVFTLPLATKNVELDD</sequence>
<dbReference type="Proteomes" id="UP000886998">
    <property type="component" value="Unassembled WGS sequence"/>
</dbReference>
<dbReference type="PRINTS" id="PR00355">
    <property type="entry name" value="ADRENODOXIN"/>
</dbReference>
<comment type="similarity">
    <text evidence="1">Belongs to the adrenodoxin/putidaredoxin family.</text>
</comment>
<evidence type="ECO:0000256" key="6">
    <source>
        <dbReference type="ARBA" id="ARBA00034078"/>
    </source>
</evidence>
<feature type="non-terminal residue" evidence="8">
    <location>
        <position position="1"/>
    </location>
</feature>
<dbReference type="GO" id="GO:0009055">
    <property type="term" value="F:electron transfer activity"/>
    <property type="evidence" value="ECO:0007669"/>
    <property type="project" value="TreeGrafter"/>
</dbReference>
<reference evidence="8" key="1">
    <citation type="submission" date="2020-08" db="EMBL/GenBank/DDBJ databases">
        <title>Multicomponent nature underlies the extraordinary mechanical properties of spider dragline silk.</title>
        <authorList>
            <person name="Kono N."/>
            <person name="Nakamura H."/>
            <person name="Mori M."/>
            <person name="Yoshida Y."/>
            <person name="Ohtoshi R."/>
            <person name="Malay A.D."/>
            <person name="Moran D.A.P."/>
            <person name="Tomita M."/>
            <person name="Numata K."/>
            <person name="Arakawa K."/>
        </authorList>
    </citation>
    <scope>NUCLEOTIDE SEQUENCE</scope>
</reference>
<dbReference type="OrthoDB" id="6417395at2759"/>
<gene>
    <name evidence="8" type="primary">Fdx1</name>
    <name evidence="8" type="ORF">TNIN_31671</name>
</gene>
<accession>A0A8X6YWL6</accession>
<comment type="cofactor">
    <cofactor evidence="6">
        <name>[2Fe-2S] cluster</name>
        <dbReference type="ChEBI" id="CHEBI:190135"/>
    </cofactor>
</comment>
<keyword evidence="4" id="KW-0408">Iron</keyword>
<dbReference type="PANTHER" id="PTHR23426:SF65">
    <property type="entry name" value="FERREDOXIN-2, MITOCHONDRIAL"/>
    <property type="match status" value="1"/>
</dbReference>
<dbReference type="PANTHER" id="PTHR23426">
    <property type="entry name" value="FERREDOXIN/ADRENODOXIN"/>
    <property type="match status" value="1"/>
</dbReference>
<dbReference type="SUPFAM" id="SSF54292">
    <property type="entry name" value="2Fe-2S ferredoxin-like"/>
    <property type="match status" value="1"/>
</dbReference>
<dbReference type="GO" id="GO:0140647">
    <property type="term" value="P:P450-containing electron transport chain"/>
    <property type="evidence" value="ECO:0007669"/>
    <property type="project" value="InterPro"/>
</dbReference>
<dbReference type="InterPro" id="IPR001041">
    <property type="entry name" value="2Fe-2S_ferredoxin-type"/>
</dbReference>
<evidence type="ECO:0000256" key="5">
    <source>
        <dbReference type="ARBA" id="ARBA00023014"/>
    </source>
</evidence>
<evidence type="ECO:0000256" key="4">
    <source>
        <dbReference type="ARBA" id="ARBA00023004"/>
    </source>
</evidence>
<dbReference type="EMBL" id="BMAV01023023">
    <property type="protein sequence ID" value="GFY78466.1"/>
    <property type="molecule type" value="Genomic_DNA"/>
</dbReference>
<dbReference type="Gene3D" id="3.10.20.30">
    <property type="match status" value="1"/>
</dbReference>
<dbReference type="AlphaFoldDB" id="A0A8X6YWL6"/>
<evidence type="ECO:0000256" key="1">
    <source>
        <dbReference type="ARBA" id="ARBA00010914"/>
    </source>
</evidence>
<evidence type="ECO:0000313" key="8">
    <source>
        <dbReference type="EMBL" id="GFY78466.1"/>
    </source>
</evidence>
<dbReference type="InterPro" id="IPR036010">
    <property type="entry name" value="2Fe-2S_ferredoxin-like_sf"/>
</dbReference>
<comment type="caution">
    <text evidence="8">The sequence shown here is derived from an EMBL/GenBank/DDBJ whole genome shotgun (WGS) entry which is preliminary data.</text>
</comment>